<dbReference type="Gene3D" id="1.10.8.60">
    <property type="match status" value="1"/>
</dbReference>
<dbReference type="Gene3D" id="1.10.10.60">
    <property type="entry name" value="Homeodomain-like"/>
    <property type="match status" value="1"/>
</dbReference>
<dbReference type="GO" id="GO:0005524">
    <property type="term" value="F:ATP binding"/>
    <property type="evidence" value="ECO:0007669"/>
    <property type="project" value="UniProtKB-KW"/>
</dbReference>
<keyword evidence="6" id="KW-0902">Two-component regulatory system</keyword>
<dbReference type="FunFam" id="1.10.8.60:FF:000014">
    <property type="entry name" value="DNA-binding transcriptional regulator NtrC"/>
    <property type="match status" value="1"/>
</dbReference>
<dbReference type="OrthoDB" id="9334at2"/>
<evidence type="ECO:0000256" key="6">
    <source>
        <dbReference type="ARBA" id="ARBA00023012"/>
    </source>
</evidence>
<dbReference type="Proteomes" id="UP000218627">
    <property type="component" value="Unassembled WGS sequence"/>
</dbReference>
<dbReference type="InterPro" id="IPR001789">
    <property type="entry name" value="Sig_transdc_resp-reg_receiver"/>
</dbReference>
<dbReference type="PANTHER" id="PTHR32071">
    <property type="entry name" value="TRANSCRIPTIONAL REGULATORY PROTEIN"/>
    <property type="match status" value="1"/>
</dbReference>
<proteinExistence type="predicted"/>
<dbReference type="AlphaFoldDB" id="A0A285NX41"/>
<evidence type="ECO:0000256" key="11">
    <source>
        <dbReference type="PROSITE-ProRule" id="PRU00169"/>
    </source>
</evidence>
<keyword evidence="9" id="KW-0010">Activator</keyword>
<sequence length="447" mass="51221">MKGALLVIDDEKNIRETLAKLLEEEGYYVKTAESIESSKKLIQSEYFHAVLLDIWLPDGDGLSLLSYIKTYLPDTSVIIITGHGKVEHAVKAIKEGAYDFLEKPFSMERLFLTVDRAVQEVLRKRATKSEEDELIGSSKPMMELKQIIEKIAKTNINVLLIGESGTGKELVARKIHELSERSQAPFVDINCASLPEDLIEAELFGYEKGAFTSAFARKQGKLELAHGGTLFLDEIGDMSLKAQAKLLRVLETKKFTRLGGTQTVYSEFRLICASNKDLRKEIKKGNFREDLYYRISAFIISLPPLRERGEDIILLAEHFLDKFSKEYKKPKKHLTEEAKALLMAYPWKGNVRELKNFIERLVILHTGEEIKAQDIKNLLGFLPAENYDALFEQKDLKTAKQEFEKLFLKRKLKEYNYDLKKVSQVINLDLSNLYRKIKQYNIQIEGG</sequence>
<dbReference type="InterPro" id="IPR058031">
    <property type="entry name" value="AAA_lid_NorR"/>
</dbReference>
<dbReference type="GO" id="GO:0006355">
    <property type="term" value="P:regulation of DNA-templated transcription"/>
    <property type="evidence" value="ECO:0007669"/>
    <property type="project" value="InterPro"/>
</dbReference>
<keyword evidence="10" id="KW-0804">Transcription</keyword>
<dbReference type="InterPro" id="IPR002078">
    <property type="entry name" value="Sigma_54_int"/>
</dbReference>
<dbReference type="InterPro" id="IPR009057">
    <property type="entry name" value="Homeodomain-like_sf"/>
</dbReference>
<evidence type="ECO:0000256" key="7">
    <source>
        <dbReference type="ARBA" id="ARBA00023015"/>
    </source>
</evidence>
<evidence type="ECO:0000313" key="14">
    <source>
        <dbReference type="EMBL" id="SNZ13999.1"/>
    </source>
</evidence>
<dbReference type="FunFam" id="3.40.50.300:FF:000006">
    <property type="entry name" value="DNA-binding transcriptional regulator NtrC"/>
    <property type="match status" value="1"/>
</dbReference>
<evidence type="ECO:0000313" key="15">
    <source>
        <dbReference type="Proteomes" id="UP000218627"/>
    </source>
</evidence>
<dbReference type="PANTHER" id="PTHR32071:SF17">
    <property type="entry name" value="TRANSCRIPTIONAL REGULATOR (NTRC FAMILY)"/>
    <property type="match status" value="1"/>
</dbReference>
<dbReference type="Pfam" id="PF00072">
    <property type="entry name" value="Response_reg"/>
    <property type="match status" value="1"/>
</dbReference>
<dbReference type="InterPro" id="IPR011006">
    <property type="entry name" value="CheY-like_superfamily"/>
</dbReference>
<keyword evidence="8" id="KW-0238">DNA-binding</keyword>
<evidence type="ECO:0000256" key="1">
    <source>
        <dbReference type="ARBA" id="ARBA00004496"/>
    </source>
</evidence>
<keyword evidence="3 11" id="KW-0597">Phosphoprotein</keyword>
<feature type="domain" description="Response regulatory" evidence="13">
    <location>
        <begin position="4"/>
        <end position="118"/>
    </location>
</feature>
<feature type="domain" description="Sigma-54 factor interaction" evidence="12">
    <location>
        <begin position="134"/>
        <end position="363"/>
    </location>
</feature>
<dbReference type="SUPFAM" id="SSF52172">
    <property type="entry name" value="CheY-like"/>
    <property type="match status" value="1"/>
</dbReference>
<keyword evidence="7" id="KW-0805">Transcription regulation</keyword>
<organism evidence="14 15">
    <name type="scientific">Hydrogenobacter hydrogenophilus</name>
    <dbReference type="NCBI Taxonomy" id="35835"/>
    <lineage>
        <taxon>Bacteria</taxon>
        <taxon>Pseudomonadati</taxon>
        <taxon>Aquificota</taxon>
        <taxon>Aquificia</taxon>
        <taxon>Aquificales</taxon>
        <taxon>Aquificaceae</taxon>
        <taxon>Hydrogenobacter</taxon>
    </lineage>
</organism>
<keyword evidence="5" id="KW-0067">ATP-binding</keyword>
<dbReference type="PROSITE" id="PS00675">
    <property type="entry name" value="SIGMA54_INTERACT_1"/>
    <property type="match status" value="1"/>
</dbReference>
<dbReference type="InterPro" id="IPR003593">
    <property type="entry name" value="AAA+_ATPase"/>
</dbReference>
<evidence type="ECO:0000259" key="12">
    <source>
        <dbReference type="PROSITE" id="PS50045"/>
    </source>
</evidence>
<evidence type="ECO:0000256" key="8">
    <source>
        <dbReference type="ARBA" id="ARBA00023125"/>
    </source>
</evidence>
<dbReference type="CDD" id="cd17550">
    <property type="entry name" value="REC_NtrX-like"/>
    <property type="match status" value="1"/>
</dbReference>
<evidence type="ECO:0000256" key="2">
    <source>
        <dbReference type="ARBA" id="ARBA00022490"/>
    </source>
</evidence>
<dbReference type="InterPro" id="IPR027417">
    <property type="entry name" value="P-loop_NTPase"/>
</dbReference>
<dbReference type="PROSITE" id="PS00676">
    <property type="entry name" value="SIGMA54_INTERACT_2"/>
    <property type="match status" value="1"/>
</dbReference>
<feature type="modified residue" description="4-aspartylphosphate" evidence="11">
    <location>
        <position position="53"/>
    </location>
</feature>
<dbReference type="GO" id="GO:0003677">
    <property type="term" value="F:DNA binding"/>
    <property type="evidence" value="ECO:0007669"/>
    <property type="project" value="UniProtKB-KW"/>
</dbReference>
<dbReference type="Gene3D" id="3.40.50.2300">
    <property type="match status" value="1"/>
</dbReference>
<dbReference type="RefSeq" id="WP_096601828.1">
    <property type="nucleotide sequence ID" value="NZ_OBEN01000004.1"/>
</dbReference>
<dbReference type="InterPro" id="IPR025943">
    <property type="entry name" value="Sigma_54_int_dom_ATP-bd_2"/>
</dbReference>
<protein>
    <submittedName>
        <fullName evidence="14">Two-component system, NtrC family, response regulator</fullName>
    </submittedName>
</protein>
<dbReference type="EMBL" id="OBEN01000004">
    <property type="protein sequence ID" value="SNZ13999.1"/>
    <property type="molecule type" value="Genomic_DNA"/>
</dbReference>
<dbReference type="SUPFAM" id="SSF52540">
    <property type="entry name" value="P-loop containing nucleoside triphosphate hydrolases"/>
    <property type="match status" value="1"/>
</dbReference>
<dbReference type="GO" id="GO:0000160">
    <property type="term" value="P:phosphorelay signal transduction system"/>
    <property type="evidence" value="ECO:0007669"/>
    <property type="project" value="UniProtKB-KW"/>
</dbReference>
<dbReference type="PROSITE" id="PS50110">
    <property type="entry name" value="RESPONSE_REGULATORY"/>
    <property type="match status" value="1"/>
</dbReference>
<dbReference type="SMART" id="SM00448">
    <property type="entry name" value="REC"/>
    <property type="match status" value="1"/>
</dbReference>
<dbReference type="SMART" id="SM00382">
    <property type="entry name" value="AAA"/>
    <property type="match status" value="1"/>
</dbReference>
<name>A0A285NX41_9AQUI</name>
<dbReference type="SUPFAM" id="SSF46689">
    <property type="entry name" value="Homeodomain-like"/>
    <property type="match status" value="1"/>
</dbReference>
<dbReference type="InterPro" id="IPR025662">
    <property type="entry name" value="Sigma_54_int_dom_ATP-bd_1"/>
</dbReference>
<dbReference type="Pfam" id="PF00158">
    <property type="entry name" value="Sigma54_activat"/>
    <property type="match status" value="1"/>
</dbReference>
<keyword evidence="4" id="KW-0547">Nucleotide-binding</keyword>
<gene>
    <name evidence="14" type="ORF">SAMN06265353_0949</name>
</gene>
<evidence type="ECO:0000256" key="9">
    <source>
        <dbReference type="ARBA" id="ARBA00023159"/>
    </source>
</evidence>
<dbReference type="Gene3D" id="3.40.50.300">
    <property type="entry name" value="P-loop containing nucleotide triphosphate hydrolases"/>
    <property type="match status" value="1"/>
</dbReference>
<dbReference type="PROSITE" id="PS50045">
    <property type="entry name" value="SIGMA54_INTERACT_4"/>
    <property type="match status" value="1"/>
</dbReference>
<evidence type="ECO:0000256" key="4">
    <source>
        <dbReference type="ARBA" id="ARBA00022741"/>
    </source>
</evidence>
<reference evidence="15" key="1">
    <citation type="submission" date="2017-09" db="EMBL/GenBank/DDBJ databases">
        <authorList>
            <person name="Varghese N."/>
            <person name="Submissions S."/>
        </authorList>
    </citation>
    <scope>NUCLEOTIDE SEQUENCE [LARGE SCALE GENOMIC DNA]</scope>
    <source>
        <strain evidence="15">DSM 2913</strain>
    </source>
</reference>
<evidence type="ECO:0000259" key="13">
    <source>
        <dbReference type="PROSITE" id="PS50110"/>
    </source>
</evidence>
<evidence type="ECO:0000256" key="10">
    <source>
        <dbReference type="ARBA" id="ARBA00023163"/>
    </source>
</evidence>
<comment type="subcellular location">
    <subcellularLocation>
        <location evidence="1">Cytoplasm</location>
    </subcellularLocation>
</comment>
<dbReference type="Pfam" id="PF25601">
    <property type="entry name" value="AAA_lid_14"/>
    <property type="match status" value="1"/>
</dbReference>
<keyword evidence="2" id="KW-0963">Cytoplasm</keyword>
<dbReference type="GO" id="GO:0005737">
    <property type="term" value="C:cytoplasm"/>
    <property type="evidence" value="ECO:0007669"/>
    <property type="project" value="UniProtKB-SubCell"/>
</dbReference>
<accession>A0A285NX41</accession>
<dbReference type="CDD" id="cd00009">
    <property type="entry name" value="AAA"/>
    <property type="match status" value="1"/>
</dbReference>
<evidence type="ECO:0000256" key="5">
    <source>
        <dbReference type="ARBA" id="ARBA00022840"/>
    </source>
</evidence>
<evidence type="ECO:0000256" key="3">
    <source>
        <dbReference type="ARBA" id="ARBA00022553"/>
    </source>
</evidence>
<dbReference type="FunFam" id="3.40.50.2300:FF:000018">
    <property type="entry name" value="DNA-binding transcriptional regulator NtrC"/>
    <property type="match status" value="1"/>
</dbReference>
<keyword evidence="15" id="KW-1185">Reference proteome</keyword>